<keyword evidence="2" id="KW-1185">Reference proteome</keyword>
<gene>
    <name evidence="1" type="ORF">SAMN05443638_10212</name>
</gene>
<organism evidence="1 2">
    <name type="scientific">Clostridium fallax</name>
    <dbReference type="NCBI Taxonomy" id="1533"/>
    <lineage>
        <taxon>Bacteria</taxon>
        <taxon>Bacillati</taxon>
        <taxon>Bacillota</taxon>
        <taxon>Clostridia</taxon>
        <taxon>Eubacteriales</taxon>
        <taxon>Clostridiaceae</taxon>
        <taxon>Clostridium</taxon>
    </lineage>
</organism>
<protein>
    <submittedName>
        <fullName evidence="1">Uncharacterized protein</fullName>
    </submittedName>
</protein>
<accession>A0A1M4T540</accession>
<dbReference type="Proteomes" id="UP000184035">
    <property type="component" value="Unassembled WGS sequence"/>
</dbReference>
<name>A0A1M4T540_9CLOT</name>
<reference evidence="1 2" key="1">
    <citation type="submission" date="2016-11" db="EMBL/GenBank/DDBJ databases">
        <authorList>
            <person name="Jaros S."/>
            <person name="Januszkiewicz K."/>
            <person name="Wedrychowicz H."/>
        </authorList>
    </citation>
    <scope>NUCLEOTIDE SEQUENCE [LARGE SCALE GENOMIC DNA]</scope>
    <source>
        <strain evidence="1 2">DSM 2631</strain>
    </source>
</reference>
<sequence>MNQITKDDYAKKLYKEYYFWENKIIKESPLWKGHFNNIHITTNSKFIYTGILDTNKNILKHGWAVYPNIYTLLGFIQHVFLPTAFFTWFDNSYSDFSIPLSSFTIVVNEVKKYIDSKESSIIEMENDYKFLDSLWNFDKESITLKLNKFCKEFNAKWDDDPNKKLFIKVFNHPSDIFNFIKDSLL</sequence>
<dbReference type="EMBL" id="FQVM01000002">
    <property type="protein sequence ID" value="SHE39397.1"/>
    <property type="molecule type" value="Genomic_DNA"/>
</dbReference>
<evidence type="ECO:0000313" key="1">
    <source>
        <dbReference type="EMBL" id="SHE39397.1"/>
    </source>
</evidence>
<dbReference type="AlphaFoldDB" id="A0A1M4T540"/>
<evidence type="ECO:0000313" key="2">
    <source>
        <dbReference type="Proteomes" id="UP000184035"/>
    </source>
</evidence>
<proteinExistence type="predicted"/>
<dbReference type="RefSeq" id="WP_242977363.1">
    <property type="nucleotide sequence ID" value="NZ_FQVM01000002.1"/>
</dbReference>